<protein>
    <submittedName>
        <fullName evidence="2">Uncharacterized protein</fullName>
    </submittedName>
</protein>
<organism evidence="2 3">
    <name type="scientific">Plasmodium falciparum (isolate 7G8)</name>
    <dbReference type="NCBI Taxonomy" id="57266"/>
    <lineage>
        <taxon>Eukaryota</taxon>
        <taxon>Sar</taxon>
        <taxon>Alveolata</taxon>
        <taxon>Apicomplexa</taxon>
        <taxon>Aconoidasida</taxon>
        <taxon>Haemosporida</taxon>
        <taxon>Plasmodiidae</taxon>
        <taxon>Plasmodium</taxon>
        <taxon>Plasmodium (Laverania)</taxon>
    </lineage>
</organism>
<name>W7FI98_PLAF8</name>
<keyword evidence="1" id="KW-1133">Transmembrane helix</keyword>
<feature type="transmembrane region" description="Helical" evidence="1">
    <location>
        <begin position="6"/>
        <end position="27"/>
    </location>
</feature>
<accession>W7FI98</accession>
<evidence type="ECO:0000313" key="3">
    <source>
        <dbReference type="Proteomes" id="UP000030688"/>
    </source>
</evidence>
<dbReference type="AlphaFoldDB" id="W7FI98"/>
<keyword evidence="1" id="KW-0812">Transmembrane</keyword>
<gene>
    <name evidence="2" type="ORF">PFBG_03964</name>
</gene>
<evidence type="ECO:0000256" key="1">
    <source>
        <dbReference type="SAM" id="Phobius"/>
    </source>
</evidence>
<proteinExistence type="predicted"/>
<reference evidence="3" key="1">
    <citation type="submission" date="2007-11" db="EMBL/GenBank/DDBJ databases">
        <authorList>
            <consortium name="The Broad Institute Genome Sequencing Platform"/>
            <person name="Volkman S.K."/>
            <person name="Daily J.P."/>
            <person name="Sarr O."/>
            <person name="Ndiaye D."/>
            <person name="Ndir O."/>
            <person name="Mboup S."/>
            <person name="Lukens A."/>
            <person name="Stange-Thomann N."/>
            <person name="Mauceli E."/>
            <person name="Gnerre S."/>
            <person name="Jaffe D."/>
            <person name="Zainoun J."/>
            <person name="Wiegand R.C."/>
            <person name="Birren B."/>
            <person name="Galagan J."/>
            <person name="Lander E."/>
            <person name="Wirth D.F."/>
        </authorList>
    </citation>
    <scope>NUCLEOTIDE SEQUENCE [LARGE SCALE GENOMIC DNA]</scope>
    <source>
        <strain evidence="3">7G8</strain>
    </source>
</reference>
<evidence type="ECO:0000313" key="2">
    <source>
        <dbReference type="EMBL" id="EUR67999.1"/>
    </source>
</evidence>
<keyword evidence="1" id="KW-0472">Membrane</keyword>
<dbReference type="Proteomes" id="UP000030688">
    <property type="component" value="Unassembled WGS sequence"/>
</dbReference>
<sequence length="67" mass="8046">MDDNPVGFLIFFFANLSFSIIIFYFFLREEKGSKVKYKVIKNEEMQEFGNKKFAKWTICIISLFFII</sequence>
<dbReference type="EMBL" id="KE123629">
    <property type="protein sequence ID" value="EUR67999.1"/>
    <property type="molecule type" value="Genomic_DNA"/>
</dbReference>
<reference evidence="2 3" key="2">
    <citation type="submission" date="2013-02" db="EMBL/GenBank/DDBJ databases">
        <title>The Genome Sequence of Plasmodium falciparum 7G8.</title>
        <authorList>
            <consortium name="The Broad Institute Genome Sequencing Platform"/>
            <consortium name="The Broad Institute Genome Sequencing Center for Infectious Disease"/>
            <person name="Neafsey D."/>
            <person name="Cheeseman I."/>
            <person name="Volkman S."/>
            <person name="Adams J."/>
            <person name="Walker B."/>
            <person name="Young S.K."/>
            <person name="Zeng Q."/>
            <person name="Gargeya S."/>
            <person name="Fitzgerald M."/>
            <person name="Haas B."/>
            <person name="Abouelleil A."/>
            <person name="Alvarado L."/>
            <person name="Arachchi H.M."/>
            <person name="Berlin A.M."/>
            <person name="Chapman S.B."/>
            <person name="Dewar J."/>
            <person name="Goldberg J."/>
            <person name="Griggs A."/>
            <person name="Gujja S."/>
            <person name="Hansen M."/>
            <person name="Howarth C."/>
            <person name="Imamovic A."/>
            <person name="Larimer J."/>
            <person name="McCowan C."/>
            <person name="Murphy C."/>
            <person name="Neiman D."/>
            <person name="Pearson M."/>
            <person name="Priest M."/>
            <person name="Roberts A."/>
            <person name="Saif S."/>
            <person name="Shea T."/>
            <person name="Sisk P."/>
            <person name="Sykes S."/>
            <person name="Wortman J."/>
            <person name="Nusbaum C."/>
            <person name="Birren B."/>
        </authorList>
    </citation>
    <scope>NUCLEOTIDE SEQUENCE [LARGE SCALE GENOMIC DNA]</scope>
    <source>
        <strain evidence="2 3">7G8</strain>
    </source>
</reference>